<organism evidence="2 3">
    <name type="scientific">Clytia hemisphaerica</name>
    <dbReference type="NCBI Taxonomy" id="252671"/>
    <lineage>
        <taxon>Eukaryota</taxon>
        <taxon>Metazoa</taxon>
        <taxon>Cnidaria</taxon>
        <taxon>Hydrozoa</taxon>
        <taxon>Hydroidolina</taxon>
        <taxon>Leptothecata</taxon>
        <taxon>Obeliida</taxon>
        <taxon>Clytiidae</taxon>
        <taxon>Clytia</taxon>
    </lineage>
</organism>
<dbReference type="Gene3D" id="2.170.270.10">
    <property type="entry name" value="SET domain"/>
    <property type="match status" value="1"/>
</dbReference>
<dbReference type="AlphaFoldDB" id="A0A7M5UY63"/>
<proteinExistence type="predicted"/>
<reference evidence="2" key="1">
    <citation type="submission" date="2021-01" db="UniProtKB">
        <authorList>
            <consortium name="EnsemblMetazoa"/>
        </authorList>
    </citation>
    <scope>IDENTIFICATION</scope>
</reference>
<evidence type="ECO:0000313" key="2">
    <source>
        <dbReference type="EnsemblMetazoa" id="CLYHEMP006306.2"/>
    </source>
</evidence>
<protein>
    <recommendedName>
        <fullName evidence="1">SET domain-containing protein</fullName>
    </recommendedName>
</protein>
<accession>A0A7M5UY63</accession>
<feature type="domain" description="SET" evidence="1">
    <location>
        <begin position="150"/>
        <end position="266"/>
    </location>
</feature>
<dbReference type="InterPro" id="IPR046341">
    <property type="entry name" value="SET_dom_sf"/>
</dbReference>
<dbReference type="OrthoDB" id="3565419at2759"/>
<dbReference type="PROSITE" id="PS50280">
    <property type="entry name" value="SET"/>
    <property type="match status" value="1"/>
</dbReference>
<dbReference type="InterPro" id="IPR001214">
    <property type="entry name" value="SET_dom"/>
</dbReference>
<dbReference type="Pfam" id="PF21549">
    <property type="entry name" value="PRDM2_PR"/>
    <property type="match status" value="1"/>
</dbReference>
<evidence type="ECO:0000313" key="3">
    <source>
        <dbReference type="Proteomes" id="UP000594262"/>
    </source>
</evidence>
<evidence type="ECO:0000259" key="1">
    <source>
        <dbReference type="PROSITE" id="PS50280"/>
    </source>
</evidence>
<keyword evidence="3" id="KW-1185">Reference proteome</keyword>
<dbReference type="Proteomes" id="UP000594262">
    <property type="component" value="Unplaced"/>
</dbReference>
<sequence length="319" mass="36742">MEKLMINREYAGGRMIKLNNAKNNHINQGRLYRKSIFPYASYMTPYPAPPMGLHQPYLPPHLAEDNYTNWLPPKILPINKVKNFRSPHSSPPQMKMHSMNYNFSREDVDAVLYGYVGDRCDRQKTSHSLSGLCTSPTNECTFEQDLILPKTLVMKRLHIGPISHKGIFASEAIKKGTTYGPFKGKIIRANNSHEINLENSWEVFNKDGSLLHYICPTRDNSCWMKFVNSARYAKEQNLSVLQRGDQLYYEVIEDIQPDTELLVWYGETYFNYMGFPMAIKSSTTTSIPRKQFSPPADREMEKESALIGKSGKFSMQSMW</sequence>
<dbReference type="SUPFAM" id="SSF82199">
    <property type="entry name" value="SET domain"/>
    <property type="match status" value="1"/>
</dbReference>
<name>A0A7M5UY63_9CNID</name>
<dbReference type="EnsemblMetazoa" id="CLYHEMT006306.2">
    <property type="protein sequence ID" value="CLYHEMP006306.2"/>
    <property type="gene ID" value="CLYHEMG006306"/>
</dbReference>